<dbReference type="GO" id="GO:0005524">
    <property type="term" value="F:ATP binding"/>
    <property type="evidence" value="ECO:0007669"/>
    <property type="project" value="UniProtKB-KW"/>
</dbReference>
<dbReference type="GO" id="GO:0005886">
    <property type="term" value="C:plasma membrane"/>
    <property type="evidence" value="ECO:0007669"/>
    <property type="project" value="TreeGrafter"/>
</dbReference>
<dbReference type="PANTHER" id="PTHR32309">
    <property type="entry name" value="TYROSINE-PROTEIN KINASE"/>
    <property type="match status" value="1"/>
</dbReference>
<reference evidence="6 7" key="1">
    <citation type="journal article" date="2006" name="PLoS Genet.">
        <title>Secrets of soil survival revealed by the genome sequence of Arthrobacter aurescens TC1.</title>
        <authorList>
            <person name="Mongodin E.F."/>
            <person name="Shapir N."/>
            <person name="Daugherty S.C."/>
            <person name="DeBoy R.T."/>
            <person name="Emerson J.B."/>
            <person name="Shvartzbeyn A."/>
            <person name="Radune D."/>
            <person name="Vamathevan J."/>
            <person name="Riggs F."/>
            <person name="Grinberg V."/>
            <person name="Khouri H."/>
            <person name="Wackett L.P."/>
            <person name="Nelson K.E."/>
            <person name="Sadowsky M.J."/>
        </authorList>
    </citation>
    <scope>NUCLEOTIDE SEQUENCE [LARGE SCALE GENOMIC DNA]</scope>
    <source>
        <strain evidence="6 7">TC1</strain>
    </source>
</reference>
<dbReference type="Proteomes" id="UP000000637">
    <property type="component" value="Chromosome"/>
</dbReference>
<dbReference type="InterPro" id="IPR027417">
    <property type="entry name" value="P-loop_NTPase"/>
</dbReference>
<dbReference type="RefSeq" id="WP_011776715.1">
    <property type="nucleotide sequence ID" value="NC_008711.1"/>
</dbReference>
<protein>
    <submittedName>
        <fullName evidence="6">Cell surface polysaccharide biosynthesis</fullName>
    </submittedName>
</protein>
<dbReference type="SUPFAM" id="SSF52540">
    <property type="entry name" value="P-loop containing nucleoside triphosphate hydrolases"/>
    <property type="match status" value="1"/>
</dbReference>
<accession>A1RC29</accession>
<keyword evidence="4" id="KW-0472">Membrane</keyword>
<dbReference type="InterPro" id="IPR005702">
    <property type="entry name" value="Wzc-like_C"/>
</dbReference>
<dbReference type="Gene3D" id="3.40.50.300">
    <property type="entry name" value="P-loop containing nucleotide triphosphate hydrolases"/>
    <property type="match status" value="1"/>
</dbReference>
<sequence length="560" mass="58517">MSGNDLLSVVRSHWLGILLITVLMVGGSLGWYVLQPKVYAAESSGIVVTAGAENLGMSLAGDSLAKSKAKGYQSVGESILVAESVIKTLALQQSASDITRSISVSVPLDSVEIRITARSSDPQTAQNVADAWVAALAAQVYELDKENASPGTEPVTKIVPLAKATLPSAPISPLLTATLGIGLAAGLLIGLGYALARNHFDRRIRASGEIERLFGLAVVGTLPLDKRLSQKSSVLENTSGIHRVPGGHAMAEALRELRTNLTFIDVDNPPRILLITSSLPSEGKSTVTSNLAATIAAAGNDVIVIDADLRRPTVHQVFGVLPDVGVTDVLSGRASIDDVLQEWGPNPRLRILTAGRIPPNPSELLGSRAMEHLLKDLSQRAIVLIDAPPLLPVTDAAVLSRVADGTLVVARARKTTRDTLYRALGNLTRVRGRVLGVILNCVATNGPGDLNYGYYGAYGSADDAQAPSPRSLGTSRMSGPGPAQPALGGQGFEASSTWPDPVESAEVTSQATLSGLDGTLTADHASSLIESPDASAFLDPVSQWRSPADGARGRRSAPPR</sequence>
<dbReference type="CDD" id="cd05387">
    <property type="entry name" value="BY-kinase"/>
    <property type="match status" value="1"/>
</dbReference>
<evidence type="ECO:0000313" key="6">
    <source>
        <dbReference type="EMBL" id="ABM09425.1"/>
    </source>
</evidence>
<dbReference type="PANTHER" id="PTHR32309:SF13">
    <property type="entry name" value="FERRIC ENTEROBACTIN TRANSPORT PROTEIN FEPE"/>
    <property type="match status" value="1"/>
</dbReference>
<evidence type="ECO:0000313" key="7">
    <source>
        <dbReference type="Proteomes" id="UP000000637"/>
    </source>
</evidence>
<evidence type="ECO:0000256" key="4">
    <source>
        <dbReference type="SAM" id="Phobius"/>
    </source>
</evidence>
<evidence type="ECO:0000256" key="2">
    <source>
        <dbReference type="ARBA" id="ARBA00022840"/>
    </source>
</evidence>
<dbReference type="OrthoDB" id="9812433at2"/>
<feature type="transmembrane region" description="Helical" evidence="4">
    <location>
        <begin position="12"/>
        <end position="34"/>
    </location>
</feature>
<evidence type="ECO:0000256" key="1">
    <source>
        <dbReference type="ARBA" id="ARBA00022741"/>
    </source>
</evidence>
<dbReference type="GO" id="GO:0004713">
    <property type="term" value="F:protein tyrosine kinase activity"/>
    <property type="evidence" value="ECO:0007669"/>
    <property type="project" value="TreeGrafter"/>
</dbReference>
<evidence type="ECO:0000256" key="3">
    <source>
        <dbReference type="SAM" id="MobiDB-lite"/>
    </source>
</evidence>
<dbReference type="AlphaFoldDB" id="A1RC29"/>
<keyword evidence="4" id="KW-0812">Transmembrane</keyword>
<evidence type="ECO:0000259" key="5">
    <source>
        <dbReference type="Pfam" id="PF01656"/>
    </source>
</evidence>
<feature type="domain" description="CobQ/CobB/MinD/ParA nucleotide binding" evidence="5">
    <location>
        <begin position="282"/>
        <end position="443"/>
    </location>
</feature>
<dbReference type="InterPro" id="IPR050445">
    <property type="entry name" value="Bact_polysacc_biosynth/exp"/>
</dbReference>
<dbReference type="Pfam" id="PF01656">
    <property type="entry name" value="CbiA"/>
    <property type="match status" value="1"/>
</dbReference>
<gene>
    <name evidence="6" type="ordered locus">AAur_4124</name>
</gene>
<dbReference type="STRING" id="290340.AAur_4124"/>
<dbReference type="eggNOG" id="COG3944">
    <property type="taxonomic scope" value="Bacteria"/>
</dbReference>
<dbReference type="HOGENOM" id="CLU_009912_4_1_11"/>
<keyword evidence="1" id="KW-0547">Nucleotide-binding</keyword>
<dbReference type="InterPro" id="IPR002586">
    <property type="entry name" value="CobQ/CobB/MinD/ParA_Nub-bd_dom"/>
</dbReference>
<name>A1RC29_PAEAT</name>
<organism evidence="6 7">
    <name type="scientific">Paenarthrobacter aurescens (strain TC1)</name>
    <dbReference type="NCBI Taxonomy" id="290340"/>
    <lineage>
        <taxon>Bacteria</taxon>
        <taxon>Bacillati</taxon>
        <taxon>Actinomycetota</taxon>
        <taxon>Actinomycetes</taxon>
        <taxon>Micrococcales</taxon>
        <taxon>Micrococcaceae</taxon>
        <taxon>Paenarthrobacter</taxon>
    </lineage>
</organism>
<feature type="region of interest" description="Disordered" evidence="3">
    <location>
        <begin position="463"/>
        <end position="509"/>
    </location>
</feature>
<keyword evidence="4" id="KW-1133">Transmembrane helix</keyword>
<feature type="region of interest" description="Disordered" evidence="3">
    <location>
        <begin position="531"/>
        <end position="560"/>
    </location>
</feature>
<proteinExistence type="predicted"/>
<keyword evidence="7" id="KW-1185">Reference proteome</keyword>
<feature type="transmembrane region" description="Helical" evidence="4">
    <location>
        <begin position="174"/>
        <end position="196"/>
    </location>
</feature>
<dbReference type="KEGG" id="aau:AAur_4124"/>
<dbReference type="eggNOG" id="COG0489">
    <property type="taxonomic scope" value="Bacteria"/>
</dbReference>
<dbReference type="NCBIfam" id="TIGR01007">
    <property type="entry name" value="eps_fam"/>
    <property type="match status" value="1"/>
</dbReference>
<keyword evidence="2" id="KW-0067">ATP-binding</keyword>
<dbReference type="EMBL" id="CP000474">
    <property type="protein sequence ID" value="ABM09425.1"/>
    <property type="molecule type" value="Genomic_DNA"/>
</dbReference>